<feature type="domain" description="HTH gntR-type" evidence="4">
    <location>
        <begin position="8"/>
        <end position="76"/>
    </location>
</feature>
<dbReference type="Pfam" id="PF00392">
    <property type="entry name" value="GntR"/>
    <property type="match status" value="1"/>
</dbReference>
<organism evidence="5 6">
    <name type="scientific">Xaviernesmea rhizosphaerae</name>
    <dbReference type="NCBI Taxonomy" id="1672749"/>
    <lineage>
        <taxon>Bacteria</taxon>
        <taxon>Pseudomonadati</taxon>
        <taxon>Pseudomonadota</taxon>
        <taxon>Alphaproteobacteria</taxon>
        <taxon>Hyphomicrobiales</taxon>
        <taxon>Rhizobiaceae</taxon>
        <taxon>Rhizobium/Agrobacterium group</taxon>
        <taxon>Xaviernesmea</taxon>
    </lineage>
</organism>
<dbReference type="InterPro" id="IPR036388">
    <property type="entry name" value="WH-like_DNA-bd_sf"/>
</dbReference>
<dbReference type="InterPro" id="IPR011663">
    <property type="entry name" value="UTRA"/>
</dbReference>
<evidence type="ECO:0000313" key="5">
    <source>
        <dbReference type="EMBL" id="OLP54758.1"/>
    </source>
</evidence>
<dbReference type="STRING" id="1672749.BJF92_13150"/>
<evidence type="ECO:0000313" key="6">
    <source>
        <dbReference type="Proteomes" id="UP000186143"/>
    </source>
</evidence>
<evidence type="ECO:0000256" key="2">
    <source>
        <dbReference type="ARBA" id="ARBA00023125"/>
    </source>
</evidence>
<dbReference type="PANTHER" id="PTHR44846:SF1">
    <property type="entry name" value="MANNOSYL-D-GLYCERATE TRANSPORT_METABOLISM SYSTEM REPRESSOR MNGR-RELATED"/>
    <property type="match status" value="1"/>
</dbReference>
<dbReference type="CDD" id="cd07377">
    <property type="entry name" value="WHTH_GntR"/>
    <property type="match status" value="1"/>
</dbReference>
<dbReference type="GO" id="GO:0045892">
    <property type="term" value="P:negative regulation of DNA-templated transcription"/>
    <property type="evidence" value="ECO:0007669"/>
    <property type="project" value="TreeGrafter"/>
</dbReference>
<protein>
    <submittedName>
        <fullName evidence="5">GntR family transcriptional regulator</fullName>
    </submittedName>
</protein>
<keyword evidence="2" id="KW-0238">DNA-binding</keyword>
<dbReference type="GO" id="GO:0003677">
    <property type="term" value="F:DNA binding"/>
    <property type="evidence" value="ECO:0007669"/>
    <property type="project" value="UniProtKB-KW"/>
</dbReference>
<dbReference type="PROSITE" id="PS50949">
    <property type="entry name" value="HTH_GNTR"/>
    <property type="match status" value="1"/>
</dbReference>
<sequence>MDDQANLLPLYEQVRRAIVAGIDDGQFAEGSFLPPEPDLMDRYGVSRITLRRAIGDLCADGRLQRQQGRGTIVMPRKVRQTLVSLSGFSETMDGLGRKAGHRILARVDNPDTPVIRDRLQAKALIRFDRLLEDDGRPMTLETLWFDAHRFPEVVEPVAAGGSFFAALREEAGIEPAHAERQIDVGLATSEERAILSVSATQPVYRIEKIVTDAGGRPLALSQLVTPSHLVTYTIKT</sequence>
<accession>A0A1Q9AHP3</accession>
<dbReference type="SUPFAM" id="SSF46785">
    <property type="entry name" value="Winged helix' DNA-binding domain"/>
    <property type="match status" value="1"/>
</dbReference>
<dbReference type="PANTHER" id="PTHR44846">
    <property type="entry name" value="MANNOSYL-D-GLYCERATE TRANSPORT/METABOLISM SYSTEM REPRESSOR MNGR-RELATED"/>
    <property type="match status" value="1"/>
</dbReference>
<dbReference type="SUPFAM" id="SSF64288">
    <property type="entry name" value="Chorismate lyase-like"/>
    <property type="match status" value="1"/>
</dbReference>
<name>A0A1Q9AHP3_9HYPH</name>
<dbReference type="InterPro" id="IPR050679">
    <property type="entry name" value="Bact_HTH_transcr_reg"/>
</dbReference>
<evidence type="ECO:0000256" key="3">
    <source>
        <dbReference type="ARBA" id="ARBA00023163"/>
    </source>
</evidence>
<dbReference type="Gene3D" id="1.10.10.10">
    <property type="entry name" value="Winged helix-like DNA-binding domain superfamily/Winged helix DNA-binding domain"/>
    <property type="match status" value="1"/>
</dbReference>
<dbReference type="AlphaFoldDB" id="A0A1Q9AHP3"/>
<dbReference type="Proteomes" id="UP000186143">
    <property type="component" value="Unassembled WGS sequence"/>
</dbReference>
<evidence type="ECO:0000256" key="1">
    <source>
        <dbReference type="ARBA" id="ARBA00023015"/>
    </source>
</evidence>
<dbReference type="PRINTS" id="PR00035">
    <property type="entry name" value="HTHGNTR"/>
</dbReference>
<dbReference type="Pfam" id="PF07702">
    <property type="entry name" value="UTRA"/>
    <property type="match status" value="1"/>
</dbReference>
<dbReference type="SMART" id="SM00866">
    <property type="entry name" value="UTRA"/>
    <property type="match status" value="1"/>
</dbReference>
<dbReference type="SMART" id="SM00345">
    <property type="entry name" value="HTH_GNTR"/>
    <property type="match status" value="1"/>
</dbReference>
<dbReference type="InterPro" id="IPR036390">
    <property type="entry name" value="WH_DNA-bd_sf"/>
</dbReference>
<dbReference type="GO" id="GO:0003700">
    <property type="term" value="F:DNA-binding transcription factor activity"/>
    <property type="evidence" value="ECO:0007669"/>
    <property type="project" value="InterPro"/>
</dbReference>
<comment type="caution">
    <text evidence="5">The sequence shown here is derived from an EMBL/GenBank/DDBJ whole genome shotgun (WGS) entry which is preliminary data.</text>
</comment>
<dbReference type="InterPro" id="IPR028978">
    <property type="entry name" value="Chorismate_lyase_/UTRA_dom_sf"/>
</dbReference>
<dbReference type="RefSeq" id="WP_075635319.1">
    <property type="nucleotide sequence ID" value="NZ_MKIO01000031.1"/>
</dbReference>
<dbReference type="EMBL" id="MKIO01000031">
    <property type="protein sequence ID" value="OLP54758.1"/>
    <property type="molecule type" value="Genomic_DNA"/>
</dbReference>
<evidence type="ECO:0000259" key="4">
    <source>
        <dbReference type="PROSITE" id="PS50949"/>
    </source>
</evidence>
<proteinExistence type="predicted"/>
<keyword evidence="3" id="KW-0804">Transcription</keyword>
<dbReference type="InterPro" id="IPR000524">
    <property type="entry name" value="Tscrpt_reg_HTH_GntR"/>
</dbReference>
<dbReference type="Gene3D" id="3.40.1410.10">
    <property type="entry name" value="Chorismate lyase-like"/>
    <property type="match status" value="1"/>
</dbReference>
<keyword evidence="1" id="KW-0805">Transcription regulation</keyword>
<reference evidence="5 6" key="1">
    <citation type="submission" date="2016-09" db="EMBL/GenBank/DDBJ databases">
        <title>Rhizobium sp. nov., a novel species isolated from the rice rhizosphere.</title>
        <authorList>
            <person name="Zhao J."/>
            <person name="Zhang X."/>
        </authorList>
    </citation>
    <scope>NUCLEOTIDE SEQUENCE [LARGE SCALE GENOMIC DNA]</scope>
    <source>
        <strain evidence="5 6">MH17</strain>
    </source>
</reference>
<gene>
    <name evidence="5" type="ORF">BJF92_13150</name>
</gene>
<dbReference type="OrthoDB" id="7334968at2"/>